<dbReference type="AlphaFoldDB" id="A0A371EZB8"/>
<proteinExistence type="predicted"/>
<feature type="compositionally biased region" description="Polar residues" evidence="1">
    <location>
        <begin position="100"/>
        <end position="114"/>
    </location>
</feature>
<name>A0A371EZB8_MUCPR</name>
<dbReference type="Proteomes" id="UP000257109">
    <property type="component" value="Unassembled WGS sequence"/>
</dbReference>
<evidence type="ECO:0000313" key="3">
    <source>
        <dbReference type="Proteomes" id="UP000257109"/>
    </source>
</evidence>
<organism evidence="2 3">
    <name type="scientific">Mucuna pruriens</name>
    <name type="common">Velvet bean</name>
    <name type="synonym">Dolichos pruriens</name>
    <dbReference type="NCBI Taxonomy" id="157652"/>
    <lineage>
        <taxon>Eukaryota</taxon>
        <taxon>Viridiplantae</taxon>
        <taxon>Streptophyta</taxon>
        <taxon>Embryophyta</taxon>
        <taxon>Tracheophyta</taxon>
        <taxon>Spermatophyta</taxon>
        <taxon>Magnoliopsida</taxon>
        <taxon>eudicotyledons</taxon>
        <taxon>Gunneridae</taxon>
        <taxon>Pentapetalae</taxon>
        <taxon>rosids</taxon>
        <taxon>fabids</taxon>
        <taxon>Fabales</taxon>
        <taxon>Fabaceae</taxon>
        <taxon>Papilionoideae</taxon>
        <taxon>50 kb inversion clade</taxon>
        <taxon>NPAAA clade</taxon>
        <taxon>indigoferoid/millettioid clade</taxon>
        <taxon>Phaseoleae</taxon>
        <taxon>Mucuna</taxon>
    </lineage>
</organism>
<evidence type="ECO:0000313" key="2">
    <source>
        <dbReference type="EMBL" id="RDX71283.1"/>
    </source>
</evidence>
<gene>
    <name evidence="2" type="ORF">CR513_49395</name>
</gene>
<dbReference type="EMBL" id="QJKJ01011395">
    <property type="protein sequence ID" value="RDX71283.1"/>
    <property type="molecule type" value="Genomic_DNA"/>
</dbReference>
<reference evidence="2" key="1">
    <citation type="submission" date="2018-05" db="EMBL/GenBank/DDBJ databases">
        <title>Draft genome of Mucuna pruriens seed.</title>
        <authorList>
            <person name="Nnadi N.E."/>
            <person name="Vos R."/>
            <person name="Hasami M.H."/>
            <person name="Devisetty U.K."/>
            <person name="Aguiy J.C."/>
        </authorList>
    </citation>
    <scope>NUCLEOTIDE SEQUENCE [LARGE SCALE GENOMIC DNA]</scope>
    <source>
        <strain evidence="2">JCA_2017</strain>
    </source>
</reference>
<protein>
    <submittedName>
        <fullName evidence="2">Uncharacterized protein</fullName>
    </submittedName>
</protein>
<sequence>MTCASSIERNAIEESCTTVRMENVYEMRKYDEELKCSEGAEVQVVESKRRLQAQVATIIIVEFDSANQGQDLKRADSKSNNKTDIESGLSMLSRVESYSNNRNRKLVSSGSDSNTKLKGDQKQQKAKIDSTNQMSDPYRVGQLKPRPAINISPLHSPPIDLKPLLSHLKYAYLDNDQQFPVIIANNLHREQEGKLL</sequence>
<feature type="compositionally biased region" description="Basic and acidic residues" evidence="1">
    <location>
        <begin position="115"/>
        <end position="128"/>
    </location>
</feature>
<comment type="caution">
    <text evidence="2">The sequence shown here is derived from an EMBL/GenBank/DDBJ whole genome shotgun (WGS) entry which is preliminary data.</text>
</comment>
<feature type="non-terminal residue" evidence="2">
    <location>
        <position position="1"/>
    </location>
</feature>
<feature type="region of interest" description="Disordered" evidence="1">
    <location>
        <begin position="100"/>
        <end position="138"/>
    </location>
</feature>
<evidence type="ECO:0000256" key="1">
    <source>
        <dbReference type="SAM" id="MobiDB-lite"/>
    </source>
</evidence>
<accession>A0A371EZB8</accession>
<keyword evidence="3" id="KW-1185">Reference proteome</keyword>